<dbReference type="InParanoid" id="A8NZ47"/>
<proteinExistence type="predicted"/>
<keyword evidence="2" id="KW-1185">Reference proteome</keyword>
<name>A8NZ47_COPC7</name>
<dbReference type="GeneID" id="6014162"/>
<dbReference type="EMBL" id="AACS02000005">
    <property type="protein sequence ID" value="EAU84226.2"/>
    <property type="molecule type" value="Genomic_DNA"/>
</dbReference>
<evidence type="ECO:0000313" key="1">
    <source>
        <dbReference type="EMBL" id="EAU84226.2"/>
    </source>
</evidence>
<dbReference type="AlphaFoldDB" id="A8NZ47"/>
<comment type="caution">
    <text evidence="1">The sequence shown here is derived from an EMBL/GenBank/DDBJ whole genome shotgun (WGS) entry which is preliminary data.</text>
</comment>
<organism evidence="1 2">
    <name type="scientific">Coprinopsis cinerea (strain Okayama-7 / 130 / ATCC MYA-4618 / FGSC 9003)</name>
    <name type="common">Inky cap fungus</name>
    <name type="synonym">Hormographiella aspergillata</name>
    <dbReference type="NCBI Taxonomy" id="240176"/>
    <lineage>
        <taxon>Eukaryota</taxon>
        <taxon>Fungi</taxon>
        <taxon>Dikarya</taxon>
        <taxon>Basidiomycota</taxon>
        <taxon>Agaricomycotina</taxon>
        <taxon>Agaricomycetes</taxon>
        <taxon>Agaricomycetidae</taxon>
        <taxon>Agaricales</taxon>
        <taxon>Agaricineae</taxon>
        <taxon>Psathyrellaceae</taxon>
        <taxon>Coprinopsis</taxon>
    </lineage>
</organism>
<dbReference type="KEGG" id="cci:CC1G_08156"/>
<protein>
    <submittedName>
        <fullName evidence="1">Uncharacterized protein</fullName>
    </submittedName>
</protein>
<sequence length="283" mass="31972">MERMPQLTTLTLYDPFAKPDFTPIREGRLVTMPQLRFVNLRLDLTTVNKLLEHVSLPRLRSLLFCASSDAPAIEAWGRRMPSLWANMPPSQLPVAAGQIYAPSIVIYGHTLFASVKMSHILSRIDLASITSLDILCVFYTFDEWKPVFVCLNNLVHLWIHGIIAMDFLIYLAEEDACFFADYETSVALLPSLQSIGFFETIFERRPLQGVESVSESISLASLGTMVKRRIAFGGPVPELLFLRSSILLADLHNLRTITGRPDLNMKILHEVVYTRQLPARLPV</sequence>
<dbReference type="RefSeq" id="XP_001837602.2">
    <property type="nucleotide sequence ID" value="XM_001837550.2"/>
</dbReference>
<dbReference type="VEuPathDB" id="FungiDB:CC1G_08156"/>
<dbReference type="Proteomes" id="UP000001861">
    <property type="component" value="Unassembled WGS sequence"/>
</dbReference>
<evidence type="ECO:0000313" key="2">
    <source>
        <dbReference type="Proteomes" id="UP000001861"/>
    </source>
</evidence>
<accession>A8NZ47</accession>
<dbReference type="HOGENOM" id="CLU_983579_0_0_1"/>
<reference evidence="1 2" key="1">
    <citation type="journal article" date="2010" name="Proc. Natl. Acad. Sci. U.S.A.">
        <title>Insights into evolution of multicellular fungi from the assembled chromosomes of the mushroom Coprinopsis cinerea (Coprinus cinereus).</title>
        <authorList>
            <person name="Stajich J.E."/>
            <person name="Wilke S.K."/>
            <person name="Ahren D."/>
            <person name="Au C.H."/>
            <person name="Birren B.W."/>
            <person name="Borodovsky M."/>
            <person name="Burns C."/>
            <person name="Canback B."/>
            <person name="Casselton L.A."/>
            <person name="Cheng C.K."/>
            <person name="Deng J."/>
            <person name="Dietrich F.S."/>
            <person name="Fargo D.C."/>
            <person name="Farman M.L."/>
            <person name="Gathman A.C."/>
            <person name="Goldberg J."/>
            <person name="Guigo R."/>
            <person name="Hoegger P.J."/>
            <person name="Hooker J.B."/>
            <person name="Huggins A."/>
            <person name="James T.Y."/>
            <person name="Kamada T."/>
            <person name="Kilaru S."/>
            <person name="Kodira C."/>
            <person name="Kues U."/>
            <person name="Kupfer D."/>
            <person name="Kwan H.S."/>
            <person name="Lomsadze A."/>
            <person name="Li W."/>
            <person name="Lilly W.W."/>
            <person name="Ma L.J."/>
            <person name="Mackey A.J."/>
            <person name="Manning G."/>
            <person name="Martin F."/>
            <person name="Muraguchi H."/>
            <person name="Natvig D.O."/>
            <person name="Palmerini H."/>
            <person name="Ramesh M.A."/>
            <person name="Rehmeyer C.J."/>
            <person name="Roe B.A."/>
            <person name="Shenoy N."/>
            <person name="Stanke M."/>
            <person name="Ter-Hovhannisyan V."/>
            <person name="Tunlid A."/>
            <person name="Velagapudi R."/>
            <person name="Vision T.J."/>
            <person name="Zeng Q."/>
            <person name="Zolan M.E."/>
            <person name="Pukkila P.J."/>
        </authorList>
    </citation>
    <scope>NUCLEOTIDE SEQUENCE [LARGE SCALE GENOMIC DNA]</scope>
    <source>
        <strain evidence="2">Okayama-7 / 130 / ATCC MYA-4618 / FGSC 9003</strain>
    </source>
</reference>
<gene>
    <name evidence="1" type="ORF">CC1G_08156</name>
</gene>